<keyword evidence="3" id="KW-1185">Reference proteome</keyword>
<dbReference type="EMBL" id="AZHB01000009">
    <property type="protein sequence ID" value="OAA64842.1"/>
    <property type="molecule type" value="Genomic_DNA"/>
</dbReference>
<comment type="caution">
    <text evidence="2">The sequence shown here is derived from an EMBL/GenBank/DDBJ whole genome shotgun (WGS) entry which is preliminary data.</text>
</comment>
<dbReference type="AlphaFoldDB" id="A0A162J7G0"/>
<dbReference type="GeneID" id="30020544"/>
<protein>
    <submittedName>
        <fullName evidence="2">Uncharacterized protein</fullName>
    </submittedName>
</protein>
<feature type="compositionally biased region" description="Basic and acidic residues" evidence="1">
    <location>
        <begin position="17"/>
        <end position="27"/>
    </location>
</feature>
<evidence type="ECO:0000256" key="1">
    <source>
        <dbReference type="SAM" id="MobiDB-lite"/>
    </source>
</evidence>
<accession>A0A162J7G0</accession>
<name>A0A162J7G0_CORFA</name>
<feature type="region of interest" description="Disordered" evidence="1">
    <location>
        <begin position="1"/>
        <end position="36"/>
    </location>
</feature>
<evidence type="ECO:0000313" key="2">
    <source>
        <dbReference type="EMBL" id="OAA64842.1"/>
    </source>
</evidence>
<dbReference type="Proteomes" id="UP000076744">
    <property type="component" value="Unassembled WGS sequence"/>
</dbReference>
<reference evidence="2 3" key="1">
    <citation type="journal article" date="2016" name="Genome Biol. Evol.">
        <title>Divergent and convergent evolution of fungal pathogenicity.</title>
        <authorList>
            <person name="Shang Y."/>
            <person name="Xiao G."/>
            <person name="Zheng P."/>
            <person name="Cen K."/>
            <person name="Zhan S."/>
            <person name="Wang C."/>
        </authorList>
    </citation>
    <scope>NUCLEOTIDE SEQUENCE [LARGE SCALE GENOMIC DNA]</scope>
    <source>
        <strain evidence="2 3">ARSEF 2679</strain>
    </source>
</reference>
<organism evidence="2 3">
    <name type="scientific">Cordyceps fumosorosea (strain ARSEF 2679)</name>
    <name type="common">Isaria fumosorosea</name>
    <dbReference type="NCBI Taxonomy" id="1081104"/>
    <lineage>
        <taxon>Eukaryota</taxon>
        <taxon>Fungi</taxon>
        <taxon>Dikarya</taxon>
        <taxon>Ascomycota</taxon>
        <taxon>Pezizomycotina</taxon>
        <taxon>Sordariomycetes</taxon>
        <taxon>Hypocreomycetidae</taxon>
        <taxon>Hypocreales</taxon>
        <taxon>Cordycipitaceae</taxon>
        <taxon>Cordyceps</taxon>
    </lineage>
</organism>
<evidence type="ECO:0000313" key="3">
    <source>
        <dbReference type="Proteomes" id="UP000076744"/>
    </source>
</evidence>
<proteinExistence type="predicted"/>
<gene>
    <name evidence="2" type="ORF">ISF_04252</name>
</gene>
<sequence>MSSIADGAGTRGPPNRDAVEGKQDMGAKEPNWMPDRSEHPLLAIDSRFKHDPELQFLSWRVRIYRYLTLVQPLGDV</sequence>
<dbReference type="RefSeq" id="XP_018704814.1">
    <property type="nucleotide sequence ID" value="XM_018847858.1"/>
</dbReference>